<dbReference type="RefSeq" id="WP_076930755.1">
    <property type="nucleotide sequence ID" value="NZ_LT605205.1"/>
</dbReference>
<protein>
    <submittedName>
        <fullName evidence="2">Putative secreted protein</fullName>
    </submittedName>
</protein>
<dbReference type="PROSITE" id="PS51257">
    <property type="entry name" value="PROKAR_LIPOPROTEIN"/>
    <property type="match status" value="1"/>
</dbReference>
<name>A0A1R3SX10_9BACT</name>
<evidence type="ECO:0000313" key="2">
    <source>
        <dbReference type="EMBL" id="SCD20813.1"/>
    </source>
</evidence>
<reference evidence="3" key="1">
    <citation type="submission" date="2016-08" db="EMBL/GenBank/DDBJ databases">
        <authorList>
            <person name="Wibberg D."/>
        </authorList>
    </citation>
    <scope>NUCLEOTIDE SEQUENCE [LARGE SCALE GENOMIC DNA]</scope>
</reference>
<dbReference type="STRING" id="1642647.PSM36_2006"/>
<feature type="chain" id="PRO_5012526101" evidence="1">
    <location>
        <begin position="23"/>
        <end position="149"/>
    </location>
</feature>
<dbReference type="KEGG" id="psac:PSM36_2006"/>
<evidence type="ECO:0000256" key="1">
    <source>
        <dbReference type="SAM" id="SignalP"/>
    </source>
</evidence>
<keyword evidence="1" id="KW-0732">Signal</keyword>
<accession>A0A1R3SX10</accession>
<dbReference type="AlphaFoldDB" id="A0A1R3SX10"/>
<sequence>MKRKLFPYFFAGLLFVGIGFFASSCSDDDITETAWDIQDYEVNASEWSWNPAKRRWEVVKQMKYIDEFIYESGAVIGYVFLGVQNQDEVQTQLPYTISILLDDGSVFTETVGYEYSSLTNRVTFYIQPSDGIQDMAAKVYYQFRLVLIW</sequence>
<dbReference type="Proteomes" id="UP000187464">
    <property type="component" value="Chromosome I"/>
</dbReference>
<gene>
    <name evidence="2" type="ORF">PSM36_2006</name>
</gene>
<evidence type="ECO:0000313" key="3">
    <source>
        <dbReference type="Proteomes" id="UP000187464"/>
    </source>
</evidence>
<feature type="signal peptide" evidence="1">
    <location>
        <begin position="1"/>
        <end position="22"/>
    </location>
</feature>
<keyword evidence="3" id="KW-1185">Reference proteome</keyword>
<dbReference type="EMBL" id="LT605205">
    <property type="protein sequence ID" value="SCD20813.1"/>
    <property type="molecule type" value="Genomic_DNA"/>
</dbReference>
<organism evidence="2 3">
    <name type="scientific">Proteiniphilum saccharofermentans</name>
    <dbReference type="NCBI Taxonomy" id="1642647"/>
    <lineage>
        <taxon>Bacteria</taxon>
        <taxon>Pseudomonadati</taxon>
        <taxon>Bacteroidota</taxon>
        <taxon>Bacteroidia</taxon>
        <taxon>Bacteroidales</taxon>
        <taxon>Dysgonomonadaceae</taxon>
        <taxon>Proteiniphilum</taxon>
    </lineage>
</organism>
<proteinExistence type="predicted"/>